<accession>A0A2U1TE42</accession>
<sequence>MSTGTLAAVNSILVGEGTEVPMLGGSFDEASGFWFVIGEIVRPDSSGDDLLGIWATDTDITVDSFDGELLAVDGGSSQYSTAPTSTALTVDPAETRPGIRCFTQLAGELAK</sequence>
<name>A0A2U1TE42_9MICO</name>
<proteinExistence type="predicted"/>
<dbReference type="AlphaFoldDB" id="A0A2U1TE42"/>
<gene>
    <name evidence="1" type="ORF">DF223_07745</name>
</gene>
<dbReference type="EMBL" id="QEFB01000006">
    <property type="protein sequence ID" value="PWC07165.1"/>
    <property type="molecule type" value="Genomic_DNA"/>
</dbReference>
<evidence type="ECO:0000313" key="1">
    <source>
        <dbReference type="EMBL" id="PWC07165.1"/>
    </source>
</evidence>
<keyword evidence="2" id="KW-1185">Reference proteome</keyword>
<reference evidence="2" key="1">
    <citation type="submission" date="2018-04" db="EMBL/GenBank/DDBJ databases">
        <authorList>
            <person name="Liu S."/>
            <person name="Wang Z."/>
            <person name="Li J."/>
        </authorList>
    </citation>
    <scope>NUCLEOTIDE SEQUENCE [LARGE SCALE GENOMIC DNA]</scope>
    <source>
        <strain evidence="2">622</strain>
    </source>
</reference>
<organism evidence="1 2">
    <name type="scientific">Mycetocola zhujimingii</name>
    <dbReference type="NCBI Taxonomy" id="2079792"/>
    <lineage>
        <taxon>Bacteria</taxon>
        <taxon>Bacillati</taxon>
        <taxon>Actinomycetota</taxon>
        <taxon>Actinomycetes</taxon>
        <taxon>Micrococcales</taxon>
        <taxon>Microbacteriaceae</taxon>
        <taxon>Mycetocola</taxon>
    </lineage>
</organism>
<evidence type="ECO:0000313" key="2">
    <source>
        <dbReference type="Proteomes" id="UP000244962"/>
    </source>
</evidence>
<dbReference type="Proteomes" id="UP000244962">
    <property type="component" value="Unassembled WGS sequence"/>
</dbReference>
<protein>
    <submittedName>
        <fullName evidence="1">Uncharacterized protein</fullName>
    </submittedName>
</protein>
<comment type="caution">
    <text evidence="1">The sequence shown here is derived from an EMBL/GenBank/DDBJ whole genome shotgun (WGS) entry which is preliminary data.</text>
</comment>